<organism evidence="2 3">
    <name type="scientific">Pseudomonas plecoglossicida</name>
    <dbReference type="NCBI Taxonomy" id="70775"/>
    <lineage>
        <taxon>Bacteria</taxon>
        <taxon>Pseudomonadati</taxon>
        <taxon>Pseudomonadota</taxon>
        <taxon>Gammaproteobacteria</taxon>
        <taxon>Pseudomonadales</taxon>
        <taxon>Pseudomonadaceae</taxon>
        <taxon>Pseudomonas</taxon>
    </lineage>
</organism>
<feature type="region of interest" description="Disordered" evidence="1">
    <location>
        <begin position="1"/>
        <end position="28"/>
    </location>
</feature>
<name>A0A2A3M690_PSEDL</name>
<protein>
    <submittedName>
        <fullName evidence="2">Uncharacterized protein</fullName>
    </submittedName>
</protein>
<reference evidence="2 3" key="1">
    <citation type="submission" date="2017-09" db="EMBL/GenBank/DDBJ databases">
        <authorList>
            <person name="Ehlers B."/>
            <person name="Leendertz F.H."/>
        </authorList>
    </citation>
    <scope>NUCLEOTIDE SEQUENCE [LARGE SCALE GENOMIC DNA]</scope>
    <source>
        <strain evidence="2 3">DJ-1</strain>
    </source>
</reference>
<proteinExistence type="predicted"/>
<gene>
    <name evidence="2" type="ORF">CMV24_10930</name>
</gene>
<sequence length="61" mass="6486">MNARNPRQIPGRCKLLNPGAALQPNRDARPLPQEIAVPCGSGLASRMGRMAAPLFLGPYCA</sequence>
<evidence type="ECO:0000313" key="2">
    <source>
        <dbReference type="EMBL" id="PBJ95573.1"/>
    </source>
</evidence>
<evidence type="ECO:0000313" key="3">
    <source>
        <dbReference type="Proteomes" id="UP000218102"/>
    </source>
</evidence>
<dbReference type="Proteomes" id="UP000218102">
    <property type="component" value="Unassembled WGS sequence"/>
</dbReference>
<dbReference type="EMBL" id="NTME01000008">
    <property type="protein sequence ID" value="PBJ95573.1"/>
    <property type="molecule type" value="Genomic_DNA"/>
</dbReference>
<evidence type="ECO:0000256" key="1">
    <source>
        <dbReference type="SAM" id="MobiDB-lite"/>
    </source>
</evidence>
<comment type="caution">
    <text evidence="2">The sequence shown here is derived from an EMBL/GenBank/DDBJ whole genome shotgun (WGS) entry which is preliminary data.</text>
</comment>
<accession>A0A2A3M690</accession>
<dbReference type="AlphaFoldDB" id="A0A2A3M690"/>